<name>A0ABN1EA43_SACER</name>
<evidence type="ECO:0000259" key="1">
    <source>
        <dbReference type="Pfam" id="PF05239"/>
    </source>
</evidence>
<sequence>MRAGTRAVRRTWYQRIRPVGVRLVPTTARLSRAAAISPGRGRDGRGTAAFWRSLDVVDDLGRPIAYLALAEGTPVFDRSGERIGVVEHVVADLPMDIFEGVVVQGARLPGRRLFADPDQIAQMHEHGVLLRVGRDELAEYRDRANPKRDSAGRPLPEGRLHALLRRTWDLISRRS</sequence>
<gene>
    <name evidence="2" type="ORF">GCM10009533_68560</name>
</gene>
<reference evidence="2 3" key="1">
    <citation type="journal article" date="2019" name="Int. J. Syst. Evol. Microbiol.">
        <title>The Global Catalogue of Microorganisms (GCM) 10K type strain sequencing project: providing services to taxonomists for standard genome sequencing and annotation.</title>
        <authorList>
            <consortium name="The Broad Institute Genomics Platform"/>
            <consortium name="The Broad Institute Genome Sequencing Center for Infectious Disease"/>
            <person name="Wu L."/>
            <person name="Ma J."/>
        </authorList>
    </citation>
    <scope>NUCLEOTIDE SEQUENCE [LARGE SCALE GENOMIC DNA]</scope>
    <source>
        <strain evidence="2 3">JCM 10303</strain>
    </source>
</reference>
<feature type="domain" description="PRC-barrel" evidence="1">
    <location>
        <begin position="71"/>
        <end position="132"/>
    </location>
</feature>
<dbReference type="InterPro" id="IPR011033">
    <property type="entry name" value="PRC_barrel-like_sf"/>
</dbReference>
<evidence type="ECO:0000313" key="3">
    <source>
        <dbReference type="Proteomes" id="UP001500729"/>
    </source>
</evidence>
<accession>A0ABN1EA43</accession>
<dbReference type="EMBL" id="BAAAGS010000096">
    <property type="protein sequence ID" value="GAA0562201.1"/>
    <property type="molecule type" value="Genomic_DNA"/>
</dbReference>
<dbReference type="SUPFAM" id="SSF50346">
    <property type="entry name" value="PRC-barrel domain"/>
    <property type="match status" value="1"/>
</dbReference>
<dbReference type="InterPro" id="IPR027275">
    <property type="entry name" value="PRC-brl_dom"/>
</dbReference>
<comment type="caution">
    <text evidence="2">The sequence shown here is derived from an EMBL/GenBank/DDBJ whole genome shotgun (WGS) entry which is preliminary data.</text>
</comment>
<evidence type="ECO:0000313" key="2">
    <source>
        <dbReference type="EMBL" id="GAA0562201.1"/>
    </source>
</evidence>
<protein>
    <recommendedName>
        <fullName evidence="1">PRC-barrel domain-containing protein</fullName>
    </recommendedName>
</protein>
<proteinExistence type="predicted"/>
<dbReference type="Proteomes" id="UP001500729">
    <property type="component" value="Unassembled WGS sequence"/>
</dbReference>
<organism evidence="2 3">
    <name type="scientific">Saccharopolyspora erythraea</name>
    <name type="common">Streptomyces erythraeus</name>
    <dbReference type="NCBI Taxonomy" id="1836"/>
    <lineage>
        <taxon>Bacteria</taxon>
        <taxon>Bacillati</taxon>
        <taxon>Actinomycetota</taxon>
        <taxon>Actinomycetes</taxon>
        <taxon>Pseudonocardiales</taxon>
        <taxon>Pseudonocardiaceae</taxon>
        <taxon>Saccharopolyspora</taxon>
    </lineage>
</organism>
<dbReference type="Pfam" id="PF05239">
    <property type="entry name" value="PRC"/>
    <property type="match status" value="1"/>
</dbReference>
<keyword evidence="3" id="KW-1185">Reference proteome</keyword>